<dbReference type="AlphaFoldDB" id="A0A142EKY7"/>
<accession>A0A142EKY7</accession>
<evidence type="ECO:0000313" key="1">
    <source>
        <dbReference type="EMBL" id="AMQ55792.1"/>
    </source>
</evidence>
<dbReference type="EMBL" id="CP012836">
    <property type="protein sequence ID" value="AMQ55792.1"/>
    <property type="molecule type" value="Genomic_DNA"/>
</dbReference>
<name>A0A142EKY7_9BACT</name>
<protein>
    <submittedName>
        <fullName evidence="1">Uncharacterized protein</fullName>
    </submittedName>
</protein>
<reference evidence="2" key="1">
    <citation type="submission" date="2015-09" db="EMBL/GenBank/DDBJ databases">
        <title>Complete sequence of Algoriphagus sp. M8-2.</title>
        <authorList>
            <person name="Shintani M."/>
        </authorList>
    </citation>
    <scope>NUCLEOTIDE SEQUENCE [LARGE SCALE GENOMIC DNA]</scope>
    <source>
        <strain evidence="2">M8-2</strain>
    </source>
</reference>
<gene>
    <name evidence="1" type="ORF">AO498_05177</name>
</gene>
<evidence type="ECO:0000313" key="2">
    <source>
        <dbReference type="Proteomes" id="UP000073816"/>
    </source>
</evidence>
<dbReference type="KEGG" id="alm:AO498_05177"/>
<proteinExistence type="predicted"/>
<organism evidence="1 2">
    <name type="scientific">Algoriphagus sanaruensis</name>
    <dbReference type="NCBI Taxonomy" id="1727163"/>
    <lineage>
        <taxon>Bacteria</taxon>
        <taxon>Pseudomonadati</taxon>
        <taxon>Bacteroidota</taxon>
        <taxon>Cytophagia</taxon>
        <taxon>Cytophagales</taxon>
        <taxon>Cyclobacteriaceae</taxon>
        <taxon>Algoriphagus</taxon>
    </lineage>
</organism>
<keyword evidence="2" id="KW-1185">Reference proteome</keyword>
<dbReference type="Proteomes" id="UP000073816">
    <property type="component" value="Chromosome"/>
</dbReference>
<reference evidence="1 2" key="2">
    <citation type="journal article" date="2016" name="Genome Announc.">
        <title>Complete Genome Sequence of Algoriphagus sp. Strain M8-2, Isolated from a Brackish Lake.</title>
        <authorList>
            <person name="Muraguchi Y."/>
            <person name="Kushimoto K."/>
            <person name="Ohtsubo Y."/>
            <person name="Suzuki T."/>
            <person name="Dohra H."/>
            <person name="Kimbara K."/>
            <person name="Shintani M."/>
        </authorList>
    </citation>
    <scope>NUCLEOTIDE SEQUENCE [LARGE SCALE GENOMIC DNA]</scope>
    <source>
        <strain evidence="1 2">M8-2</strain>
    </source>
</reference>
<sequence>MGLFGRENSSSHSFSQIMITGHTDFAIIIEWEAHKSRYICEENQWQSVGKEITSPAASSLPLSDPRFQAVKSKLQAEGLESEFRFLGWLESGFHPQGFVPKK</sequence>